<feature type="compositionally biased region" description="Basic and acidic residues" evidence="2">
    <location>
        <begin position="180"/>
        <end position="190"/>
    </location>
</feature>
<evidence type="ECO:0000256" key="1">
    <source>
        <dbReference type="ARBA" id="ARBA00023186"/>
    </source>
</evidence>
<name>A0A401H2I9_9APHY</name>
<dbReference type="OrthoDB" id="445556at2759"/>
<organism evidence="5 6">
    <name type="scientific">Sparassis crispa</name>
    <dbReference type="NCBI Taxonomy" id="139825"/>
    <lineage>
        <taxon>Eukaryota</taxon>
        <taxon>Fungi</taxon>
        <taxon>Dikarya</taxon>
        <taxon>Basidiomycota</taxon>
        <taxon>Agaricomycotina</taxon>
        <taxon>Agaricomycetes</taxon>
        <taxon>Polyporales</taxon>
        <taxon>Sparassidaceae</taxon>
        <taxon>Sparassis</taxon>
    </lineage>
</organism>
<dbReference type="PROSITE" id="PS50076">
    <property type="entry name" value="DNAJ_2"/>
    <property type="match status" value="1"/>
</dbReference>
<dbReference type="Proteomes" id="UP000287166">
    <property type="component" value="Unassembled WGS sequence"/>
</dbReference>
<dbReference type="InParanoid" id="A0A401H2I9"/>
<feature type="transmembrane region" description="Helical" evidence="3">
    <location>
        <begin position="200"/>
        <end position="219"/>
    </location>
</feature>
<feature type="compositionally biased region" description="Low complexity" evidence="2">
    <location>
        <begin position="145"/>
        <end position="156"/>
    </location>
</feature>
<dbReference type="RefSeq" id="XP_027619493.1">
    <property type="nucleotide sequence ID" value="XM_027763692.1"/>
</dbReference>
<protein>
    <recommendedName>
        <fullName evidence="4">J domain-containing protein</fullName>
    </recommendedName>
</protein>
<evidence type="ECO:0000256" key="2">
    <source>
        <dbReference type="SAM" id="MobiDB-lite"/>
    </source>
</evidence>
<dbReference type="STRING" id="139825.A0A401H2I9"/>
<accession>A0A401H2I9</accession>
<dbReference type="GeneID" id="38785497"/>
<dbReference type="SMART" id="SM00271">
    <property type="entry name" value="DnaJ"/>
    <property type="match status" value="1"/>
</dbReference>
<evidence type="ECO:0000256" key="3">
    <source>
        <dbReference type="SAM" id="Phobius"/>
    </source>
</evidence>
<dbReference type="Pfam" id="PF00226">
    <property type="entry name" value="DnaJ"/>
    <property type="match status" value="1"/>
</dbReference>
<keyword evidence="3" id="KW-0812">Transmembrane</keyword>
<feature type="region of interest" description="Disordered" evidence="2">
    <location>
        <begin position="132"/>
        <end position="190"/>
    </location>
</feature>
<keyword evidence="3" id="KW-0472">Membrane</keyword>
<proteinExistence type="predicted"/>
<dbReference type="PANTHER" id="PTHR44145">
    <property type="entry name" value="DNAJ HOMOLOG SUBFAMILY A MEMBER 3, MITOCHONDRIAL"/>
    <property type="match status" value="1"/>
</dbReference>
<dbReference type="InterPro" id="IPR001623">
    <property type="entry name" value="DnaJ_domain"/>
</dbReference>
<gene>
    <name evidence="5" type="ORF">SCP_1303970</name>
</gene>
<sequence>MLYTKSHLKSSPRKFIQGNNFSSSYRRKSHYKTLSVPHNATKNQIKSSYYKLSKLWHPDLTKDPRAKEKFQAVSEAYNVLGDDRKRRAYDRTIVAAASIRNPSNSFNDAAYTMHPSYERRRGATHAWEYSRRPRSGQHYTPPPGHAQQAHGHAQHPYARHSDPFSSPNVQRATGKKTTRPVHEGPTEADRISGESTFWRVVQVVGIVMLVATIGGGVSANAN</sequence>
<dbReference type="CDD" id="cd06257">
    <property type="entry name" value="DnaJ"/>
    <property type="match status" value="1"/>
</dbReference>
<dbReference type="PANTHER" id="PTHR44145:SF3">
    <property type="entry name" value="DNAJ HOMOLOG SUBFAMILY A MEMBER 3, MITOCHONDRIAL"/>
    <property type="match status" value="1"/>
</dbReference>
<dbReference type="PRINTS" id="PR00625">
    <property type="entry name" value="JDOMAIN"/>
</dbReference>
<dbReference type="InterPro" id="IPR051938">
    <property type="entry name" value="Apopto_cytoskel_mod"/>
</dbReference>
<evidence type="ECO:0000313" key="6">
    <source>
        <dbReference type="Proteomes" id="UP000287166"/>
    </source>
</evidence>
<dbReference type="InterPro" id="IPR036869">
    <property type="entry name" value="J_dom_sf"/>
</dbReference>
<dbReference type="InterPro" id="IPR018253">
    <property type="entry name" value="DnaJ_domain_CS"/>
</dbReference>
<keyword evidence="6" id="KW-1185">Reference proteome</keyword>
<dbReference type="PROSITE" id="PS00636">
    <property type="entry name" value="DNAJ_1"/>
    <property type="match status" value="1"/>
</dbReference>
<dbReference type="AlphaFoldDB" id="A0A401H2I9"/>
<comment type="caution">
    <text evidence="5">The sequence shown here is derived from an EMBL/GenBank/DDBJ whole genome shotgun (WGS) entry which is preliminary data.</text>
</comment>
<keyword evidence="1" id="KW-0143">Chaperone</keyword>
<evidence type="ECO:0000313" key="5">
    <source>
        <dbReference type="EMBL" id="GBE88580.1"/>
    </source>
</evidence>
<feature type="domain" description="J" evidence="4">
    <location>
        <begin position="29"/>
        <end position="93"/>
    </location>
</feature>
<evidence type="ECO:0000259" key="4">
    <source>
        <dbReference type="PROSITE" id="PS50076"/>
    </source>
</evidence>
<dbReference type="SUPFAM" id="SSF46565">
    <property type="entry name" value="Chaperone J-domain"/>
    <property type="match status" value="1"/>
</dbReference>
<dbReference type="EMBL" id="BFAD01000013">
    <property type="protein sequence ID" value="GBE88580.1"/>
    <property type="molecule type" value="Genomic_DNA"/>
</dbReference>
<keyword evidence="3" id="KW-1133">Transmembrane helix</keyword>
<reference evidence="5 6" key="1">
    <citation type="journal article" date="2018" name="Sci. Rep.">
        <title>Genome sequence of the cauliflower mushroom Sparassis crispa (Hanabiratake) and its association with beneficial usage.</title>
        <authorList>
            <person name="Kiyama R."/>
            <person name="Furutani Y."/>
            <person name="Kawaguchi K."/>
            <person name="Nakanishi T."/>
        </authorList>
    </citation>
    <scope>NUCLEOTIDE SEQUENCE [LARGE SCALE GENOMIC DNA]</scope>
</reference>
<dbReference type="Gene3D" id="1.10.287.110">
    <property type="entry name" value="DnaJ domain"/>
    <property type="match status" value="1"/>
</dbReference>